<reference evidence="1" key="1">
    <citation type="journal article" date="2014" name="Int. J. Syst. Evol. Microbiol.">
        <title>Complete genome sequence of Corynebacterium casei LMG S-19264T (=DSM 44701T), isolated from a smear-ripened cheese.</title>
        <authorList>
            <consortium name="US DOE Joint Genome Institute (JGI-PGF)"/>
            <person name="Walter F."/>
            <person name="Albersmeier A."/>
            <person name="Kalinowski J."/>
            <person name="Ruckert C."/>
        </authorList>
    </citation>
    <scope>NUCLEOTIDE SEQUENCE</scope>
    <source>
        <strain evidence="1">JCM 19018</strain>
    </source>
</reference>
<accession>A0A830EWX6</accession>
<dbReference type="Proteomes" id="UP000614221">
    <property type="component" value="Unassembled WGS sequence"/>
</dbReference>
<evidence type="ECO:0000313" key="2">
    <source>
        <dbReference type="Proteomes" id="UP000614221"/>
    </source>
</evidence>
<proteinExistence type="predicted"/>
<protein>
    <submittedName>
        <fullName evidence="1">Uncharacterized protein</fullName>
    </submittedName>
</protein>
<organism evidence="1 2">
    <name type="scientific">Haloarcula sebkhae</name>
    <dbReference type="NCBI Taxonomy" id="932660"/>
    <lineage>
        <taxon>Archaea</taxon>
        <taxon>Methanobacteriati</taxon>
        <taxon>Methanobacteriota</taxon>
        <taxon>Stenosarchaea group</taxon>
        <taxon>Halobacteria</taxon>
        <taxon>Halobacteriales</taxon>
        <taxon>Haloarculaceae</taxon>
        <taxon>Haloarcula</taxon>
    </lineage>
</organism>
<dbReference type="AlphaFoldDB" id="A0A830EWX6"/>
<gene>
    <name evidence="1" type="ORF">GCM10009067_39560</name>
</gene>
<evidence type="ECO:0000313" key="1">
    <source>
        <dbReference type="EMBL" id="GGK83397.1"/>
    </source>
</evidence>
<comment type="caution">
    <text evidence="1">The sequence shown here is derived from an EMBL/GenBank/DDBJ whole genome shotgun (WGS) entry which is preliminary data.</text>
</comment>
<dbReference type="RefSeq" id="WP_188980628.1">
    <property type="nucleotide sequence ID" value="NZ_BMPD01000010.1"/>
</dbReference>
<name>A0A830EWX6_9EURY</name>
<reference evidence="1" key="2">
    <citation type="submission" date="2020-09" db="EMBL/GenBank/DDBJ databases">
        <authorList>
            <person name="Sun Q."/>
            <person name="Ohkuma M."/>
        </authorList>
    </citation>
    <scope>NUCLEOTIDE SEQUENCE</scope>
    <source>
        <strain evidence="1">JCM 19018</strain>
    </source>
</reference>
<dbReference type="EMBL" id="BMPD01000010">
    <property type="protein sequence ID" value="GGK83397.1"/>
    <property type="molecule type" value="Genomic_DNA"/>
</dbReference>
<sequence>MVTSESVDLDDIVPVLYEERSYSTPLRTKAFHKLIYFIHKELSAEPEIESNIGLFWYKYGTCAQTSQSPLLEVVETGGGHETKLNESGVSTDLSTSAEWTVRDAVKRALERYYERGLEGITDLQYEDAPYQLQRNYRQLDKRIGSIKSSGDVNTTEFDRVGFRRLLNDFVQVYPTEAFPEHENELYHCYSILSERIDNPEATIGHLERVLDTFWSLFCVDLAESTATNASSMSVLSDLGIDEPHEAKEELREQIHEYDEDYLTVKGTSEVADEAAEAVMLSRLRAD</sequence>
<dbReference type="OrthoDB" id="324624at2157"/>